<evidence type="ECO:0000313" key="13">
    <source>
        <dbReference type="EMBL" id="OWF36232.1"/>
    </source>
</evidence>
<dbReference type="InterPro" id="IPR017905">
    <property type="entry name" value="ERV/ALR_sulphydryl_oxidase"/>
</dbReference>
<comment type="caution">
    <text evidence="10">Lacks conserved residue(s) required for the propagation of feature annotation.</text>
</comment>
<evidence type="ECO:0000256" key="5">
    <source>
        <dbReference type="ARBA" id="ARBA00022827"/>
    </source>
</evidence>
<dbReference type="GO" id="GO:0003756">
    <property type="term" value="F:protein disulfide isomerase activity"/>
    <property type="evidence" value="ECO:0007669"/>
    <property type="project" value="TreeGrafter"/>
</dbReference>
<comment type="function">
    <text evidence="10">Catalyzes the oxidation of sulfhydryl groups in peptide and protein thiols to disulfides with the reduction of oxygen to hydrogen peroxide.</text>
</comment>
<keyword evidence="10" id="KW-0812">Transmembrane</keyword>
<dbReference type="CDD" id="cd02992">
    <property type="entry name" value="PDI_a_QSOX"/>
    <property type="match status" value="1"/>
</dbReference>
<keyword evidence="14" id="KW-1185">Reference proteome</keyword>
<dbReference type="PROSITE" id="PS51324">
    <property type="entry name" value="ERV_ALR"/>
    <property type="match status" value="1"/>
</dbReference>
<dbReference type="Pfam" id="PF18371">
    <property type="entry name" value="FAD_SOX"/>
    <property type="match status" value="1"/>
</dbReference>
<dbReference type="GO" id="GO:0016971">
    <property type="term" value="F:flavin-dependent sulfhydryl oxidase activity"/>
    <property type="evidence" value="ECO:0007669"/>
    <property type="project" value="InterPro"/>
</dbReference>
<evidence type="ECO:0000256" key="2">
    <source>
        <dbReference type="ARBA" id="ARBA00006041"/>
    </source>
</evidence>
<dbReference type="InterPro" id="IPR017937">
    <property type="entry name" value="Thioredoxin_CS"/>
</dbReference>
<name>A0A210PIC5_MIZYE</name>
<evidence type="ECO:0000256" key="10">
    <source>
        <dbReference type="RuleBase" id="RU371123"/>
    </source>
</evidence>
<dbReference type="InterPro" id="IPR041269">
    <property type="entry name" value="QSOX_Trx1"/>
</dbReference>
<dbReference type="SUPFAM" id="SSF52833">
    <property type="entry name" value="Thioredoxin-like"/>
    <property type="match status" value="1"/>
</dbReference>
<keyword evidence="4" id="KW-0732">Signal</keyword>
<dbReference type="FunFam" id="1.20.120.310:FF:000001">
    <property type="entry name" value="Sulfhydryl oxidase"/>
    <property type="match status" value="1"/>
</dbReference>
<dbReference type="OrthoDB" id="59470at2759"/>
<keyword evidence="8" id="KW-0325">Glycoprotein</keyword>
<keyword evidence="10" id="KW-0472">Membrane</keyword>
<dbReference type="InterPro" id="IPR036249">
    <property type="entry name" value="Thioredoxin-like_sf"/>
</dbReference>
<dbReference type="Proteomes" id="UP000242188">
    <property type="component" value="Unassembled WGS sequence"/>
</dbReference>
<evidence type="ECO:0000256" key="6">
    <source>
        <dbReference type="ARBA" id="ARBA00023002"/>
    </source>
</evidence>
<dbReference type="FunFam" id="3.40.30.10:FF:000073">
    <property type="entry name" value="Sulfhydryl oxidase"/>
    <property type="match status" value="1"/>
</dbReference>
<dbReference type="Pfam" id="PF00085">
    <property type="entry name" value="Thioredoxin"/>
    <property type="match status" value="1"/>
</dbReference>
<evidence type="ECO:0000259" key="12">
    <source>
        <dbReference type="PROSITE" id="PS51352"/>
    </source>
</evidence>
<dbReference type="AlphaFoldDB" id="A0A210PIC5"/>
<dbReference type="InterPro" id="IPR039798">
    <property type="entry name" value="Sulfhydryl_oxidase"/>
</dbReference>
<dbReference type="PANTHER" id="PTHR22897:SF8">
    <property type="entry name" value="SULFHYDRYL OXIDASE"/>
    <property type="match status" value="1"/>
</dbReference>
<accession>A0A210PIC5</accession>
<dbReference type="GO" id="GO:0006457">
    <property type="term" value="P:protein folding"/>
    <property type="evidence" value="ECO:0007669"/>
    <property type="project" value="TreeGrafter"/>
</dbReference>
<sequence>MPNDDMFFPYFIIVYIVASFSFSSAVAGLYSPSDDVVILTDENFAPNVFDVKNAWIIEFYNSWCGHCKRFAPVWKSVATDVKGWQSVIKVGAIDCSSSGNLRICSNYNIKGYPTMRLLPSYSSKNETGEEFHEQDPKKLREKMVDFVTEISGFGTGNWPNLLPLESLEHIWGEAKDHHKHVALIFEEEDSYIGREVILDMSGYKDVLLRRALKPLMIKFGINYFPSLYLLDSNGMYQQLAEKGTRREQFKDALLIIRGGQDPEEEVDKGGSDHVVEELLDKDDGEQLQVTTRLGVYMQDLESTVTYLLRQEVAIHRNMNEDSVTALKTFLLVLAKYFPGREEVKGYLWRIHTWLGTVNEELSGQNWLRKIESFQTQETYLPDRIKWIGCAGSKPEFRGYPCGLWTLFHTLTVNAYRIEKSSEKFNPRSVLDAIAGYIKHFFGCSDCTQHFLKMAKNIDNEVKYLNESVLWLWRSHNLANERLKTDFSTDPHHPKVQFPSEEMCKQCHSVPAADQKLDWNIPVVFNFLIDFFSKDKIISIEDDSDGANSDDLVNDKNKNNMDWWERKQRKKDIEKIWDLRESKKKTKQQKVKSVSYQKNKNRVKVYGKYEMNESLVSEENIKTSFGFSHIDLGMCVVFYIMCTVIVFILYYHFAVRRCRFSSKLPR</sequence>
<evidence type="ECO:0000259" key="11">
    <source>
        <dbReference type="PROSITE" id="PS51324"/>
    </source>
</evidence>
<keyword evidence="7" id="KW-1015">Disulfide bond</keyword>
<gene>
    <name evidence="13" type="ORF">KP79_PYT04309</name>
</gene>
<keyword evidence="5 10" id="KW-0274">FAD</keyword>
<keyword evidence="10" id="KW-1133">Transmembrane helix</keyword>
<comment type="similarity">
    <text evidence="2 10">Belongs to the quiescin-sulfhydryl oxidase (QSOX) family.</text>
</comment>
<dbReference type="Gene3D" id="1.20.120.1960">
    <property type="entry name" value="QSOX sulfhydryl oxidase domain"/>
    <property type="match status" value="1"/>
</dbReference>
<evidence type="ECO:0000256" key="3">
    <source>
        <dbReference type="ARBA" id="ARBA00022630"/>
    </source>
</evidence>
<proteinExistence type="inferred from homology"/>
<dbReference type="InterPro" id="IPR040986">
    <property type="entry name" value="QSOX_FAD-bd_dom"/>
</dbReference>
<dbReference type="GO" id="GO:0000139">
    <property type="term" value="C:Golgi membrane"/>
    <property type="evidence" value="ECO:0007669"/>
    <property type="project" value="TreeGrafter"/>
</dbReference>
<dbReference type="EMBL" id="NEDP02076658">
    <property type="protein sequence ID" value="OWF36232.1"/>
    <property type="molecule type" value="Genomic_DNA"/>
</dbReference>
<evidence type="ECO:0000256" key="7">
    <source>
        <dbReference type="ARBA" id="ARBA00023157"/>
    </source>
</evidence>
<evidence type="ECO:0000256" key="1">
    <source>
        <dbReference type="ARBA" id="ARBA00001974"/>
    </source>
</evidence>
<dbReference type="InterPro" id="IPR042568">
    <property type="entry name" value="QSOX_FAD-bd_sf"/>
</dbReference>
<dbReference type="InterPro" id="IPR013766">
    <property type="entry name" value="Thioredoxin_domain"/>
</dbReference>
<dbReference type="SUPFAM" id="SSF69000">
    <property type="entry name" value="FAD-dependent thiol oxidase"/>
    <property type="match status" value="1"/>
</dbReference>
<evidence type="ECO:0000256" key="8">
    <source>
        <dbReference type="ARBA" id="ARBA00023180"/>
    </source>
</evidence>
<comment type="caution">
    <text evidence="13">The sequence shown here is derived from an EMBL/GenBank/DDBJ whole genome shotgun (WGS) entry which is preliminary data.</text>
</comment>
<protein>
    <recommendedName>
        <fullName evidence="10">Sulfhydryl oxidase</fullName>
        <ecNumber evidence="10">1.8.3.2</ecNumber>
    </recommendedName>
</protein>
<dbReference type="STRING" id="6573.A0A210PIC5"/>
<dbReference type="Pfam" id="PF18108">
    <property type="entry name" value="QSOX_Trx1"/>
    <property type="match status" value="1"/>
</dbReference>
<dbReference type="FunFam" id="1.20.120.1960:FF:000001">
    <property type="entry name" value="Sulfhydryl oxidase"/>
    <property type="match status" value="1"/>
</dbReference>
<evidence type="ECO:0000256" key="4">
    <source>
        <dbReference type="ARBA" id="ARBA00022729"/>
    </source>
</evidence>
<dbReference type="Gene3D" id="1.20.120.310">
    <property type="entry name" value="ERV/ALR sulfhydryl oxidase domain"/>
    <property type="match status" value="1"/>
</dbReference>
<dbReference type="Pfam" id="PF04777">
    <property type="entry name" value="Evr1_Alr"/>
    <property type="match status" value="1"/>
</dbReference>
<evidence type="ECO:0000256" key="9">
    <source>
        <dbReference type="ARBA" id="ARBA00048864"/>
    </source>
</evidence>
<organism evidence="13 14">
    <name type="scientific">Mizuhopecten yessoensis</name>
    <name type="common">Japanese scallop</name>
    <name type="synonym">Patinopecten yessoensis</name>
    <dbReference type="NCBI Taxonomy" id="6573"/>
    <lineage>
        <taxon>Eukaryota</taxon>
        <taxon>Metazoa</taxon>
        <taxon>Spiralia</taxon>
        <taxon>Lophotrochozoa</taxon>
        <taxon>Mollusca</taxon>
        <taxon>Bivalvia</taxon>
        <taxon>Autobranchia</taxon>
        <taxon>Pteriomorphia</taxon>
        <taxon>Pectinida</taxon>
        <taxon>Pectinoidea</taxon>
        <taxon>Pectinidae</taxon>
        <taxon>Mizuhopecten</taxon>
    </lineage>
</organism>
<feature type="transmembrane region" description="Helical" evidence="10">
    <location>
        <begin position="629"/>
        <end position="652"/>
    </location>
</feature>
<dbReference type="PROSITE" id="PS00194">
    <property type="entry name" value="THIOREDOXIN_1"/>
    <property type="match status" value="1"/>
</dbReference>
<comment type="cofactor">
    <cofactor evidence="1 10">
        <name>FAD</name>
        <dbReference type="ChEBI" id="CHEBI:57692"/>
    </cofactor>
</comment>
<dbReference type="PANTHER" id="PTHR22897">
    <property type="entry name" value="QUIESCIN Q6-RELATED SULFHYDRYL OXIDASE"/>
    <property type="match status" value="1"/>
</dbReference>
<feature type="transmembrane region" description="Helical" evidence="10">
    <location>
        <begin position="7"/>
        <end position="30"/>
    </location>
</feature>
<comment type="catalytic activity">
    <reaction evidence="9 10">
        <text>2 R'C(R)SH + O2 = R'C(R)S-S(R)CR' + H2O2</text>
        <dbReference type="Rhea" id="RHEA:17357"/>
        <dbReference type="ChEBI" id="CHEBI:15379"/>
        <dbReference type="ChEBI" id="CHEBI:16240"/>
        <dbReference type="ChEBI" id="CHEBI:16520"/>
        <dbReference type="ChEBI" id="CHEBI:17412"/>
        <dbReference type="EC" id="1.8.3.2"/>
    </reaction>
</comment>
<keyword evidence="6 10" id="KW-0560">Oxidoreductase</keyword>
<dbReference type="GO" id="GO:0005615">
    <property type="term" value="C:extracellular space"/>
    <property type="evidence" value="ECO:0007669"/>
    <property type="project" value="TreeGrafter"/>
</dbReference>
<keyword evidence="3 10" id="KW-0285">Flavoprotein</keyword>
<dbReference type="InterPro" id="IPR036774">
    <property type="entry name" value="ERV/ALR_sulphydryl_oxid_sf"/>
</dbReference>
<dbReference type="Gene3D" id="3.40.30.10">
    <property type="entry name" value="Glutaredoxin"/>
    <property type="match status" value="2"/>
</dbReference>
<dbReference type="PROSITE" id="PS51352">
    <property type="entry name" value="THIOREDOXIN_2"/>
    <property type="match status" value="1"/>
</dbReference>
<feature type="domain" description="Thioredoxin" evidence="12">
    <location>
        <begin position="25"/>
        <end position="172"/>
    </location>
</feature>
<evidence type="ECO:0000313" key="14">
    <source>
        <dbReference type="Proteomes" id="UP000242188"/>
    </source>
</evidence>
<feature type="domain" description="ERV/ALR sulfhydryl oxidase" evidence="11">
    <location>
        <begin position="392"/>
        <end position="496"/>
    </location>
</feature>
<dbReference type="EC" id="1.8.3.2" evidence="10"/>
<reference evidence="13 14" key="1">
    <citation type="journal article" date="2017" name="Nat. Ecol. Evol.">
        <title>Scallop genome provides insights into evolution of bilaterian karyotype and development.</title>
        <authorList>
            <person name="Wang S."/>
            <person name="Zhang J."/>
            <person name="Jiao W."/>
            <person name="Li J."/>
            <person name="Xun X."/>
            <person name="Sun Y."/>
            <person name="Guo X."/>
            <person name="Huan P."/>
            <person name="Dong B."/>
            <person name="Zhang L."/>
            <person name="Hu X."/>
            <person name="Sun X."/>
            <person name="Wang J."/>
            <person name="Zhao C."/>
            <person name="Wang Y."/>
            <person name="Wang D."/>
            <person name="Huang X."/>
            <person name="Wang R."/>
            <person name="Lv J."/>
            <person name="Li Y."/>
            <person name="Zhang Z."/>
            <person name="Liu B."/>
            <person name="Lu W."/>
            <person name="Hui Y."/>
            <person name="Liang J."/>
            <person name="Zhou Z."/>
            <person name="Hou R."/>
            <person name="Li X."/>
            <person name="Liu Y."/>
            <person name="Li H."/>
            <person name="Ning X."/>
            <person name="Lin Y."/>
            <person name="Zhao L."/>
            <person name="Xing Q."/>
            <person name="Dou J."/>
            <person name="Li Y."/>
            <person name="Mao J."/>
            <person name="Guo H."/>
            <person name="Dou H."/>
            <person name="Li T."/>
            <person name="Mu C."/>
            <person name="Jiang W."/>
            <person name="Fu Q."/>
            <person name="Fu X."/>
            <person name="Miao Y."/>
            <person name="Liu J."/>
            <person name="Yu Q."/>
            <person name="Li R."/>
            <person name="Liao H."/>
            <person name="Li X."/>
            <person name="Kong Y."/>
            <person name="Jiang Z."/>
            <person name="Chourrout D."/>
            <person name="Li R."/>
            <person name="Bao Z."/>
        </authorList>
    </citation>
    <scope>NUCLEOTIDE SEQUENCE [LARGE SCALE GENOMIC DNA]</scope>
    <source>
        <strain evidence="13 14">PY_sf001</strain>
    </source>
</reference>